<dbReference type="Pfam" id="PF20478">
    <property type="entry name" value="P2RX7_C"/>
    <property type="match status" value="1"/>
</dbReference>
<keyword evidence="14" id="KW-0325">Glycoprotein</keyword>
<dbReference type="InterPro" id="IPR027309">
    <property type="entry name" value="P2X_extracellular_dom_sf"/>
</dbReference>
<keyword evidence="10" id="KW-0472">Membrane</keyword>
<keyword evidence="3 21" id="KW-0813">Transport</keyword>
<feature type="non-terminal residue" evidence="23">
    <location>
        <position position="1"/>
    </location>
</feature>
<evidence type="ECO:0000256" key="3">
    <source>
        <dbReference type="ARBA" id="ARBA00022448"/>
    </source>
</evidence>
<name>A0A7K9YQT1_9GALL</name>
<dbReference type="GO" id="GO:0098794">
    <property type="term" value="C:postsynapse"/>
    <property type="evidence" value="ECO:0007669"/>
    <property type="project" value="GOC"/>
</dbReference>
<comment type="similarity">
    <text evidence="2 21">Belongs to the P2X receptor family.</text>
</comment>
<evidence type="ECO:0000256" key="7">
    <source>
        <dbReference type="ARBA" id="ARBA00022765"/>
    </source>
</evidence>
<evidence type="ECO:0000256" key="15">
    <source>
        <dbReference type="ARBA" id="ARBA00023286"/>
    </source>
</evidence>
<evidence type="ECO:0000256" key="13">
    <source>
        <dbReference type="ARBA" id="ARBA00023170"/>
    </source>
</evidence>
<evidence type="ECO:0000256" key="10">
    <source>
        <dbReference type="ARBA" id="ARBA00023136"/>
    </source>
</evidence>
<evidence type="ECO:0000256" key="6">
    <source>
        <dbReference type="ARBA" id="ARBA00022692"/>
    </source>
</evidence>
<keyword evidence="24" id="KW-1185">Reference proteome</keyword>
<keyword evidence="16" id="KW-0449">Lipoprotein</keyword>
<dbReference type="FunFam" id="2.60.490.10:FF:000002">
    <property type="entry name" value="P2X purinoceptor"/>
    <property type="match status" value="1"/>
</dbReference>
<dbReference type="InterPro" id="IPR046815">
    <property type="entry name" value="P2RX7_C"/>
</dbReference>
<dbReference type="PRINTS" id="PR01307">
    <property type="entry name" value="P2XRECEPTOR"/>
</dbReference>
<evidence type="ECO:0000256" key="9">
    <source>
        <dbReference type="ARBA" id="ARBA00023065"/>
    </source>
</evidence>
<dbReference type="GO" id="GO:0004931">
    <property type="term" value="F:extracellularly ATP-gated monoatomic cation channel activity"/>
    <property type="evidence" value="ECO:0007669"/>
    <property type="project" value="InterPro"/>
</dbReference>
<evidence type="ECO:0000259" key="22">
    <source>
        <dbReference type="Pfam" id="PF20478"/>
    </source>
</evidence>
<dbReference type="GO" id="GO:0070588">
    <property type="term" value="P:calcium ion transmembrane transport"/>
    <property type="evidence" value="ECO:0007669"/>
    <property type="project" value="TreeGrafter"/>
</dbReference>
<comment type="catalytic activity">
    <reaction evidence="18">
        <text>K(+)(in) = K(+)(out)</text>
        <dbReference type="Rhea" id="RHEA:29463"/>
        <dbReference type="ChEBI" id="CHEBI:29103"/>
    </reaction>
</comment>
<dbReference type="GO" id="GO:0005524">
    <property type="term" value="F:ATP binding"/>
    <property type="evidence" value="ECO:0007669"/>
    <property type="project" value="InterPro"/>
</dbReference>
<keyword evidence="8" id="KW-1133">Transmembrane helix</keyword>
<evidence type="ECO:0000256" key="12">
    <source>
        <dbReference type="ARBA" id="ARBA00023157"/>
    </source>
</evidence>
<dbReference type="Gene3D" id="2.60.490.10">
    <property type="entry name" value="atp-gated p2x4 ion channel domain"/>
    <property type="match status" value="1"/>
</dbReference>
<dbReference type="PANTHER" id="PTHR10125">
    <property type="entry name" value="P2X PURINOCEPTOR"/>
    <property type="match status" value="1"/>
</dbReference>
<evidence type="ECO:0000256" key="19">
    <source>
        <dbReference type="ARBA" id="ARBA00036239"/>
    </source>
</evidence>
<evidence type="ECO:0000256" key="2">
    <source>
        <dbReference type="ARBA" id="ARBA00009848"/>
    </source>
</evidence>
<comment type="subcellular location">
    <subcellularLocation>
        <location evidence="1">Cell membrane</location>
        <topology evidence="1">Multi-pass membrane protein</topology>
    </subcellularLocation>
    <subcellularLocation>
        <location evidence="21">Membrane</location>
        <topology evidence="21">Multi-pass membrane protein</topology>
    </subcellularLocation>
</comment>
<sequence>TPPVFKSSQKTLTMVACGLTKHLCNYSSPKLISFPSIGCGSVKLVMYAGVVTYICCAFVFQKRYQEKEELTSAVRINLKGVAYADRIWDAAEYTMPMQASLNSTDSFFVMTNIIKTENQLQQTCPEYPIAKAICSSDKSCEKGSADVHGNGVQTGRCVQYNATYKTCEIMAWCPIQKEENPPVPAVLRNSEDFTVLIKNNIHFPTFNYTAQNISPKLNISCKFNKVTSPLCPIFRLGDIIKEAKENYSEMAVKGGIIAIEIKWDCNLDSWSHHCSPEYSFRRLDDKTRTHYAGFSFRFARHYKLPNGSEHRTLFKAYGIRFDVLVFGMAGKFNAIEFFTFLGSTITYFGLAVTIIEMCFCLYNCSNCCKIAFCENVIRKKYEAVLMPEQVMFVSHVDEPQIAVVKMPLKMSLQNAKSSVFENHFVKFYDPRIYESSENHSTGQCELRELTQNIPSSDCPKWCNCSRCNESEKYHEQLCCRKTDGPCITTTRWFMQLVLSRDTLNKALLYKDPFVDLTGHKSNSQLRRVAYKQYIHWRFGSFDLEDRAIVPNCCRKLIRNTYPNTDGQYTGFNME</sequence>
<keyword evidence="4" id="KW-1003">Cell membrane</keyword>
<dbReference type="GO" id="GO:0015748">
    <property type="term" value="P:organophosphate ester transport"/>
    <property type="evidence" value="ECO:0007669"/>
    <property type="project" value="UniProtKB-ARBA"/>
</dbReference>
<dbReference type="GO" id="GO:0032060">
    <property type="term" value="P:bleb assembly"/>
    <property type="evidence" value="ECO:0007669"/>
    <property type="project" value="UniProtKB-ARBA"/>
</dbReference>
<protein>
    <recommendedName>
        <fullName evidence="21">P2X purinoceptor</fullName>
    </recommendedName>
</protein>
<dbReference type="PANTHER" id="PTHR10125:SF13">
    <property type="entry name" value="P2X PURINOCEPTOR 7"/>
    <property type="match status" value="1"/>
</dbReference>
<evidence type="ECO:0000256" key="20">
    <source>
        <dbReference type="ARBA" id="ARBA00036634"/>
    </source>
</evidence>
<dbReference type="GO" id="GO:0051049">
    <property type="term" value="P:regulation of transport"/>
    <property type="evidence" value="ECO:0007669"/>
    <property type="project" value="UniProtKB-ARBA"/>
</dbReference>
<evidence type="ECO:0000256" key="14">
    <source>
        <dbReference type="ARBA" id="ARBA00023180"/>
    </source>
</evidence>
<dbReference type="GO" id="GO:0051899">
    <property type="term" value="P:membrane depolarization"/>
    <property type="evidence" value="ECO:0007669"/>
    <property type="project" value="UniProtKB-ARBA"/>
</dbReference>
<evidence type="ECO:0000256" key="1">
    <source>
        <dbReference type="ARBA" id="ARBA00004651"/>
    </source>
</evidence>
<keyword evidence="13 21" id="KW-0675">Receptor</keyword>
<proteinExistence type="inferred from homology"/>
<feature type="non-terminal residue" evidence="23">
    <location>
        <position position="574"/>
    </location>
</feature>
<keyword evidence="11" id="KW-0564">Palmitate</keyword>
<comment type="catalytic activity">
    <reaction evidence="20">
        <text>Ca(2+)(in) = Ca(2+)(out)</text>
        <dbReference type="Rhea" id="RHEA:29671"/>
        <dbReference type="ChEBI" id="CHEBI:29108"/>
    </reaction>
</comment>
<evidence type="ECO:0000256" key="16">
    <source>
        <dbReference type="ARBA" id="ARBA00023288"/>
    </source>
</evidence>
<reference evidence="23 24" key="1">
    <citation type="submission" date="2019-09" db="EMBL/GenBank/DDBJ databases">
        <title>Bird 10,000 Genomes (B10K) Project - Family phase.</title>
        <authorList>
            <person name="Zhang G."/>
        </authorList>
    </citation>
    <scope>NUCLEOTIDE SEQUENCE [LARGE SCALE GENOMIC DNA]</scope>
    <source>
        <strain evidence="23">B10K-DU-001-53</strain>
        <tissue evidence="23">Muscle</tissue>
    </source>
</reference>
<dbReference type="GO" id="GO:0005886">
    <property type="term" value="C:plasma membrane"/>
    <property type="evidence" value="ECO:0007669"/>
    <property type="project" value="UniProtKB-SubCell"/>
</dbReference>
<evidence type="ECO:0000256" key="11">
    <source>
        <dbReference type="ARBA" id="ARBA00023139"/>
    </source>
</evidence>
<keyword evidence="6" id="KW-0812">Transmembrane</keyword>
<keyword evidence="15" id="KW-1071">Ligand-gated ion channel</keyword>
<dbReference type="GO" id="GO:0001614">
    <property type="term" value="F:purinergic nucleotide receptor activity"/>
    <property type="evidence" value="ECO:0007669"/>
    <property type="project" value="InterPro"/>
</dbReference>
<dbReference type="GO" id="GO:0033198">
    <property type="term" value="P:response to ATP"/>
    <property type="evidence" value="ECO:0007669"/>
    <property type="project" value="InterPro"/>
</dbReference>
<keyword evidence="9 21" id="KW-0406">Ion transport</keyword>
<dbReference type="NCBIfam" id="TIGR00863">
    <property type="entry name" value="P2X"/>
    <property type="match status" value="1"/>
</dbReference>
<evidence type="ECO:0000256" key="18">
    <source>
        <dbReference type="ARBA" id="ARBA00034430"/>
    </source>
</evidence>
<gene>
    <name evidence="23" type="primary">P2rx7</name>
    <name evidence="23" type="ORF">ODOGUJ_R07534</name>
</gene>
<evidence type="ECO:0000256" key="8">
    <source>
        <dbReference type="ARBA" id="ARBA00022989"/>
    </source>
</evidence>
<evidence type="ECO:0000256" key="17">
    <source>
        <dbReference type="ARBA" id="ARBA00023303"/>
    </source>
</evidence>
<dbReference type="Proteomes" id="UP000522663">
    <property type="component" value="Unassembled WGS sequence"/>
</dbReference>
<dbReference type="Pfam" id="PF00864">
    <property type="entry name" value="P2X_receptor"/>
    <property type="match status" value="1"/>
</dbReference>
<dbReference type="EMBL" id="VXAB01008523">
    <property type="protein sequence ID" value="NXJ11339.1"/>
    <property type="molecule type" value="Genomic_DNA"/>
</dbReference>
<evidence type="ECO:0000313" key="24">
    <source>
        <dbReference type="Proteomes" id="UP000522663"/>
    </source>
</evidence>
<dbReference type="GO" id="GO:0046931">
    <property type="term" value="P:pore complex assembly"/>
    <property type="evidence" value="ECO:0007669"/>
    <property type="project" value="UniProtKB-ARBA"/>
</dbReference>
<dbReference type="GO" id="GO:0032731">
    <property type="term" value="P:positive regulation of interleukin-1 beta production"/>
    <property type="evidence" value="ECO:0007669"/>
    <property type="project" value="UniProtKB-ARBA"/>
</dbReference>
<comment type="catalytic activity">
    <reaction evidence="19">
        <text>Na(+)(in) = Na(+)(out)</text>
        <dbReference type="Rhea" id="RHEA:34963"/>
        <dbReference type="ChEBI" id="CHEBI:29101"/>
    </reaction>
</comment>
<keyword evidence="5" id="KW-0597">Phosphoprotein</keyword>
<dbReference type="InterPro" id="IPR001429">
    <property type="entry name" value="P2X_purnocptor"/>
</dbReference>
<keyword evidence="17 21" id="KW-0407">Ion channel</keyword>
<evidence type="ECO:0000256" key="4">
    <source>
        <dbReference type="ARBA" id="ARBA00022475"/>
    </source>
</evidence>
<dbReference type="InterPro" id="IPR059116">
    <property type="entry name" value="P2X_receptor"/>
</dbReference>
<keyword evidence="12" id="KW-1015">Disulfide bond</keyword>
<dbReference type="PRINTS" id="PR01314">
    <property type="entry name" value="P2X7RECEPTOR"/>
</dbReference>
<dbReference type="Gene3D" id="1.10.287.940">
    <property type="entry name" value="atp-gated p2x4 ion channel"/>
    <property type="match status" value="1"/>
</dbReference>
<comment type="function">
    <text evidence="21">Receptor for ATP that acts as a ligand-gated ion channel.</text>
</comment>
<organism evidence="23 24">
    <name type="scientific">Odontophorus gujanensis</name>
    <name type="common">marbled wood quail</name>
    <dbReference type="NCBI Taxonomy" id="886794"/>
    <lineage>
        <taxon>Eukaryota</taxon>
        <taxon>Metazoa</taxon>
        <taxon>Chordata</taxon>
        <taxon>Craniata</taxon>
        <taxon>Vertebrata</taxon>
        <taxon>Euteleostomi</taxon>
        <taxon>Archelosauria</taxon>
        <taxon>Archosauria</taxon>
        <taxon>Dinosauria</taxon>
        <taxon>Saurischia</taxon>
        <taxon>Theropoda</taxon>
        <taxon>Coelurosauria</taxon>
        <taxon>Aves</taxon>
        <taxon>Neognathae</taxon>
        <taxon>Galloanserae</taxon>
        <taxon>Galliformes</taxon>
        <taxon>Odontophoridae</taxon>
        <taxon>Odontophorus</taxon>
    </lineage>
</organism>
<dbReference type="GO" id="GO:0051130">
    <property type="term" value="P:positive regulation of cellular component organization"/>
    <property type="evidence" value="ECO:0007669"/>
    <property type="project" value="UniProtKB-ARBA"/>
</dbReference>
<evidence type="ECO:0000256" key="5">
    <source>
        <dbReference type="ARBA" id="ARBA00022553"/>
    </source>
</evidence>
<feature type="domain" description="P2X purinoreceptor 7 intracellular" evidence="22">
    <location>
        <begin position="392"/>
        <end position="571"/>
    </location>
</feature>
<evidence type="ECO:0000256" key="21">
    <source>
        <dbReference type="RuleBase" id="RU000681"/>
    </source>
</evidence>
<dbReference type="AlphaFoldDB" id="A0A7K9YQT1"/>
<dbReference type="OrthoDB" id="494673at2759"/>
<dbReference type="InterPro" id="IPR003050">
    <property type="entry name" value="P2X7_purinoceptor"/>
</dbReference>
<accession>A0A7K9YQT1</accession>
<evidence type="ECO:0000313" key="23">
    <source>
        <dbReference type="EMBL" id="NXJ11339.1"/>
    </source>
</evidence>
<keyword evidence="7" id="KW-0013">ADP-ribosylation</keyword>
<comment type="caution">
    <text evidence="23">The sequence shown here is derived from an EMBL/GenBank/DDBJ whole genome shotgun (WGS) entry which is preliminary data.</text>
</comment>